<protein>
    <submittedName>
        <fullName evidence="1">Uncharacterized protein</fullName>
    </submittedName>
</protein>
<accession>A0ABY3BVX5</accession>
<gene>
    <name evidence="1" type="ORF">EXN23_03200</name>
</gene>
<proteinExistence type="predicted"/>
<organism evidence="1 2">
    <name type="scientific">Agrobacterium salinitolerans</name>
    <dbReference type="NCBI Taxonomy" id="1183413"/>
    <lineage>
        <taxon>Bacteria</taxon>
        <taxon>Pseudomonadati</taxon>
        <taxon>Pseudomonadota</taxon>
        <taxon>Alphaproteobacteria</taxon>
        <taxon>Hyphomicrobiales</taxon>
        <taxon>Rhizobiaceae</taxon>
        <taxon>Rhizobium/Agrobacterium group</taxon>
        <taxon>Agrobacterium</taxon>
    </lineage>
</organism>
<evidence type="ECO:0000313" key="1">
    <source>
        <dbReference type="EMBL" id="TRA97245.1"/>
    </source>
</evidence>
<evidence type="ECO:0000313" key="2">
    <source>
        <dbReference type="Proteomes" id="UP000319481"/>
    </source>
</evidence>
<name>A0ABY3BVX5_9HYPH</name>
<reference evidence="1 2" key="1">
    <citation type="journal article" date="2019" name="Appl. Microbiol. Biotechnol.">
        <title>Differential efficiency of wild type rhizogenic strains for rol gene transformation of plants.</title>
        <authorList>
            <person name="Desmet S."/>
            <person name="De Keyser E."/>
            <person name="Van Vaerenbergh J."/>
            <person name="Baeyen S."/>
            <person name="Van Huylenbroeck J."/>
            <person name="Geelen D."/>
            <person name="Dhooghe E."/>
        </authorList>
    </citation>
    <scope>NUCLEOTIDE SEQUENCE [LARGE SCALE GENOMIC DNA]</scope>
    <source>
        <strain evidence="1 2">GBBC3283</strain>
    </source>
</reference>
<dbReference type="InterPro" id="IPR036511">
    <property type="entry name" value="TGT-like_sf"/>
</dbReference>
<dbReference type="Proteomes" id="UP000319481">
    <property type="component" value="Unassembled WGS sequence"/>
</dbReference>
<sequence length="455" mass="50848">MLSTKSPHAVYTPSITAEFAKIGHSQHLKQNYSFHERDLNFLDPNSSLFHYPYALYSAGQAAKNDSAAKHTSSVSARDKSKTTIIGDSGGFQIQQGTIEFTGDETCERMLRWLEGHADFAMSLDFPTGGISPGNLVAHVARLIADGHPLQAQSAANGLSMDFNACLMQSLLNLNYFFQHRAPGATTNFLNVLQGRTERESKVWYDAVKGYRLEGWAFAGAHQSAFSMTMARLLDMYDDGLLQNARWIHFLGISTLEPAYLFTTILRCLRRFNSDIGISFDTSSPFLSAANFNMYVSFRFDKYGCALTPLPFAEHARTDDHRTINEMARDLAREVTIKRAGIPEFSFTPLPVATAIGSKVTVAEICEIRDGKLRVTTDGVWILMNHNVEVFKRAFEALNRSFDENPLDDDMPVHVRAAKVAIEKIFEERVSKGTIAARDLLRECTTVLDVFAELRN</sequence>
<dbReference type="EMBL" id="SGNZ01000001">
    <property type="protein sequence ID" value="TRA97245.1"/>
    <property type="molecule type" value="Genomic_DNA"/>
</dbReference>
<keyword evidence="2" id="KW-1185">Reference proteome</keyword>
<dbReference type="RefSeq" id="WP_142911810.1">
    <property type="nucleotide sequence ID" value="NZ_JAPZLP010000001.1"/>
</dbReference>
<dbReference type="Gene3D" id="3.20.20.105">
    <property type="entry name" value="Queuine tRNA-ribosyltransferase-like"/>
    <property type="match status" value="1"/>
</dbReference>
<comment type="caution">
    <text evidence="1">The sequence shown here is derived from an EMBL/GenBank/DDBJ whole genome shotgun (WGS) entry which is preliminary data.</text>
</comment>